<dbReference type="EMBL" id="LRBG01000038">
    <property type="protein sequence ID" value="KXU83294.1"/>
    <property type="molecule type" value="Genomic_DNA"/>
</dbReference>
<gene>
    <name evidence="1" type="ORF">CI15_29810</name>
</gene>
<protein>
    <recommendedName>
        <fullName evidence="3">Type VI secretion system protein ImpM</fullName>
    </recommendedName>
</protein>
<dbReference type="OrthoDB" id="9801841at2"/>
<dbReference type="Gene3D" id="3.40.1730.10">
    <property type="entry name" value="pa0076 domain"/>
    <property type="match status" value="1"/>
</dbReference>
<organism evidence="1 2">
    <name type="scientific">Paraburkholderia monticola</name>
    <dbReference type="NCBI Taxonomy" id="1399968"/>
    <lineage>
        <taxon>Bacteria</taxon>
        <taxon>Pseudomonadati</taxon>
        <taxon>Pseudomonadota</taxon>
        <taxon>Betaproteobacteria</taxon>
        <taxon>Burkholderiales</taxon>
        <taxon>Burkholderiaceae</taxon>
        <taxon>Paraburkholderia</taxon>
    </lineage>
</organism>
<sequence>MNDPLEPEPSPANVADAAVAGWYGKLPSLGDFATRRLSSVFVKAWDTWLCERIAETKLRLGERWLSVYLTCPVWHFFAMPGAIAPELRECWTGVLMASVDRVGRHFPLTIAAPLAGAPALRSEVDEIWRWLGGIEEVALAALDFDYSIEQFDAQLAGLPVPTVPCREPQPVFGTPWSASSCAEFCGQLATEIAPLWQAGIESTSLWCIEQRAPAEPSVEPVERKFTIWPTRAMPDDALFTNMLLSHEP</sequence>
<dbReference type="AlphaFoldDB" id="A0A149PE46"/>
<dbReference type="RefSeq" id="WP_062135498.1">
    <property type="nucleotide sequence ID" value="NZ_LRBG01000038.1"/>
</dbReference>
<dbReference type="InterPro" id="IPR038225">
    <property type="entry name" value="TagF_sf"/>
</dbReference>
<evidence type="ECO:0000313" key="1">
    <source>
        <dbReference type="EMBL" id="KXU83294.1"/>
    </source>
</evidence>
<evidence type="ECO:0008006" key="3">
    <source>
        <dbReference type="Google" id="ProtNLM"/>
    </source>
</evidence>
<proteinExistence type="predicted"/>
<dbReference type="Pfam" id="PF09867">
    <property type="entry name" value="TagF_N"/>
    <property type="match status" value="1"/>
</dbReference>
<accession>A0A149PE46</accession>
<dbReference type="InterPro" id="IPR017748">
    <property type="entry name" value="TagF"/>
</dbReference>
<dbReference type="NCBIfam" id="TIGR03373">
    <property type="entry name" value="VI_minor_4"/>
    <property type="match status" value="1"/>
</dbReference>
<comment type="caution">
    <text evidence="1">The sequence shown here is derived from an EMBL/GenBank/DDBJ whole genome shotgun (WGS) entry which is preliminary data.</text>
</comment>
<dbReference type="Proteomes" id="UP000075613">
    <property type="component" value="Unassembled WGS sequence"/>
</dbReference>
<evidence type="ECO:0000313" key="2">
    <source>
        <dbReference type="Proteomes" id="UP000075613"/>
    </source>
</evidence>
<reference evidence="1 2" key="1">
    <citation type="journal article" date="2015" name="Int. J. Syst. Evol. Microbiol.">
        <title>Burkholderia monticola sp. nov., isolated from mountain soil.</title>
        <authorList>
            <person name="Baek I."/>
            <person name="Seo B."/>
            <person name="Lee I."/>
            <person name="Yi H."/>
            <person name="Chun J."/>
        </authorList>
    </citation>
    <scope>NUCLEOTIDE SEQUENCE [LARGE SCALE GENOMIC DNA]</scope>
    <source>
        <strain evidence="1 2">JC2948</strain>
    </source>
</reference>
<name>A0A149PE46_9BURK</name>
<keyword evidence="2" id="KW-1185">Reference proteome</keyword>
<dbReference type="STRING" id="1399968.CI15_29810"/>